<dbReference type="PANTHER" id="PTHR44329">
    <property type="entry name" value="SERINE/THREONINE-PROTEIN KINASE TNNI3K-RELATED"/>
    <property type="match status" value="1"/>
</dbReference>
<dbReference type="Pfam" id="PF07714">
    <property type="entry name" value="PK_Tyr_Ser-Thr"/>
    <property type="match status" value="1"/>
</dbReference>
<keyword evidence="5" id="KW-1185">Reference proteome</keyword>
<dbReference type="STRING" id="44941.A0A397W6B1"/>
<keyword evidence="4" id="KW-0418">Kinase</keyword>
<dbReference type="InterPro" id="IPR000719">
    <property type="entry name" value="Prot_kinase_dom"/>
</dbReference>
<dbReference type="PANTHER" id="PTHR44329:SF298">
    <property type="entry name" value="MIXED LINEAGE KINASE DOMAIN-LIKE PROTEIN"/>
    <property type="match status" value="1"/>
</dbReference>
<evidence type="ECO:0000313" key="4">
    <source>
        <dbReference type="EMBL" id="RIB26866.1"/>
    </source>
</evidence>
<dbReference type="InterPro" id="IPR011009">
    <property type="entry name" value="Kinase-like_dom_sf"/>
</dbReference>
<dbReference type="SUPFAM" id="SSF56112">
    <property type="entry name" value="Protein kinase-like (PK-like)"/>
    <property type="match status" value="1"/>
</dbReference>
<dbReference type="InterPro" id="IPR051681">
    <property type="entry name" value="Ser/Thr_Kinases-Pseudokinases"/>
</dbReference>
<dbReference type="PROSITE" id="PS50011">
    <property type="entry name" value="PROTEIN_KINASE_DOM"/>
    <property type="match status" value="1"/>
</dbReference>
<keyword evidence="1" id="KW-0547">Nucleotide-binding</keyword>
<organism evidence="4 5">
    <name type="scientific">Gigaspora rosea</name>
    <dbReference type="NCBI Taxonomy" id="44941"/>
    <lineage>
        <taxon>Eukaryota</taxon>
        <taxon>Fungi</taxon>
        <taxon>Fungi incertae sedis</taxon>
        <taxon>Mucoromycota</taxon>
        <taxon>Glomeromycotina</taxon>
        <taxon>Glomeromycetes</taxon>
        <taxon>Diversisporales</taxon>
        <taxon>Gigasporaceae</taxon>
        <taxon>Gigaspora</taxon>
    </lineage>
</organism>
<accession>A0A397W6B1</accession>
<dbReference type="AlphaFoldDB" id="A0A397W6B1"/>
<comment type="caution">
    <text evidence="4">The sequence shown here is derived from an EMBL/GenBank/DDBJ whole genome shotgun (WGS) entry which is preliminary data.</text>
</comment>
<keyword evidence="2" id="KW-0067">ATP-binding</keyword>
<feature type="domain" description="Protein kinase" evidence="3">
    <location>
        <begin position="151"/>
        <end position="440"/>
    </location>
</feature>
<evidence type="ECO:0000259" key="3">
    <source>
        <dbReference type="PROSITE" id="PS50011"/>
    </source>
</evidence>
<gene>
    <name evidence="4" type="ORF">C2G38_2138082</name>
</gene>
<dbReference type="EMBL" id="QKWP01000119">
    <property type="protein sequence ID" value="RIB26866.1"/>
    <property type="molecule type" value="Genomic_DNA"/>
</dbReference>
<reference evidence="4 5" key="1">
    <citation type="submission" date="2018-06" db="EMBL/GenBank/DDBJ databases">
        <title>Comparative genomics reveals the genomic features of Rhizophagus irregularis, R. cerebriforme, R. diaphanum and Gigaspora rosea, and their symbiotic lifestyle signature.</title>
        <authorList>
            <person name="Morin E."/>
            <person name="San Clemente H."/>
            <person name="Chen E.C.H."/>
            <person name="De La Providencia I."/>
            <person name="Hainaut M."/>
            <person name="Kuo A."/>
            <person name="Kohler A."/>
            <person name="Murat C."/>
            <person name="Tang N."/>
            <person name="Roy S."/>
            <person name="Loubradou J."/>
            <person name="Henrissat B."/>
            <person name="Grigoriev I.V."/>
            <person name="Corradi N."/>
            <person name="Roux C."/>
            <person name="Martin F.M."/>
        </authorList>
    </citation>
    <scope>NUCLEOTIDE SEQUENCE [LARGE SCALE GENOMIC DNA]</scope>
    <source>
        <strain evidence="4 5">DAOM 194757</strain>
    </source>
</reference>
<dbReference type="Gene3D" id="1.10.510.10">
    <property type="entry name" value="Transferase(Phosphotransferase) domain 1"/>
    <property type="match status" value="1"/>
</dbReference>
<dbReference type="Proteomes" id="UP000266673">
    <property type="component" value="Unassembled WGS sequence"/>
</dbReference>
<sequence>MIVLDLYCNKRNFKNGTCKHCKRFNTSPAWCQSCDPWRVTRKFTSGNEEIDNFIKDSQTKATEYDNVIEWIPFNRLDNLQEIKDKSDLVFMATWKGGIRRIIGESGSYTQSRAILCVELMKLYCSNKHFESYEKFQLVDTYSCKFENHMKYRVHGITQNSETNEYLIVLDFYSKKRDSISGICKQCDRYNTHLVWCQSCDPWEETQGWTSNDKNIDDCIKEFQLKATAYEKWLEGSGLEVYGLTQHTETGQYMMVYQYADKGNLHDFLTKNFRKLVWQKKLNQLAGISYDLSKIHSAEFIHNDFHSGNILLHHDVTNENIVPYITDLGLSRKQDEYDSKEGIYGIMPYVTPEILKGQQHTKEADIYGLGVIMAEISTGIRPHEGREFNTKLALDIFDGLRPEFAIGTPDCYIELANQCMDSNPQNRPTAEYVFSKIERWKSILEFENLTVDIDIDIKKKFTDADDIIKISSLKSSFDSQNKYYSRSIDVQSIMKSYREYASSNLEFSQDIGFNNLHKTETKMA</sequence>
<proteinExistence type="predicted"/>
<name>A0A397W6B1_9GLOM</name>
<protein>
    <submittedName>
        <fullName evidence="4">Kinase-like domain-containing protein</fullName>
    </submittedName>
</protein>
<dbReference type="OrthoDB" id="2313388at2759"/>
<dbReference type="GO" id="GO:0004674">
    <property type="term" value="F:protein serine/threonine kinase activity"/>
    <property type="evidence" value="ECO:0007669"/>
    <property type="project" value="TreeGrafter"/>
</dbReference>
<keyword evidence="4" id="KW-0808">Transferase</keyword>
<dbReference type="GO" id="GO:0005524">
    <property type="term" value="F:ATP binding"/>
    <property type="evidence" value="ECO:0007669"/>
    <property type="project" value="UniProtKB-KW"/>
</dbReference>
<evidence type="ECO:0000256" key="2">
    <source>
        <dbReference type="ARBA" id="ARBA00022840"/>
    </source>
</evidence>
<dbReference type="InterPro" id="IPR001245">
    <property type="entry name" value="Ser-Thr/Tyr_kinase_cat_dom"/>
</dbReference>
<evidence type="ECO:0000256" key="1">
    <source>
        <dbReference type="ARBA" id="ARBA00022741"/>
    </source>
</evidence>
<evidence type="ECO:0000313" key="5">
    <source>
        <dbReference type="Proteomes" id="UP000266673"/>
    </source>
</evidence>